<dbReference type="EMBL" id="MFKU01000010">
    <property type="protein sequence ID" value="OGG48670.1"/>
    <property type="molecule type" value="Genomic_DNA"/>
</dbReference>
<dbReference type="GO" id="GO:0006313">
    <property type="term" value="P:DNA transposition"/>
    <property type="evidence" value="ECO:0007669"/>
    <property type="project" value="InterPro"/>
</dbReference>
<dbReference type="InterPro" id="IPR036515">
    <property type="entry name" value="Transposase_17_sf"/>
</dbReference>
<dbReference type="AlphaFoldDB" id="A0A1F6CI68"/>
<dbReference type="Proteomes" id="UP000178815">
    <property type="component" value="Unassembled WGS sequence"/>
</dbReference>
<sequence>MELYHILNRGIDGRKLFLDSQDYVRFIHNMYEFNDAASALEFTRRDARDVNNGHRKSHTRKRLVEIHGWCLMKDHYHLLISELIDGGMVKFMAKINIGYAKYYNERYARHGHLFQGKTKKILISREMHFLYILNYVHLNPLDYMTGATKWRERDKSTIRNAKEALEYLDKYRWSSYLDYCDKKNFPSLLIKILFKNTFSNYRNEIKEYLKDVEITSITDLQFE</sequence>
<dbReference type="Pfam" id="PF01797">
    <property type="entry name" value="Y1_Tnp"/>
    <property type="match status" value="1"/>
</dbReference>
<dbReference type="STRING" id="1798481.A2678_02270"/>
<dbReference type="InterPro" id="IPR002686">
    <property type="entry name" value="Transposase_17"/>
</dbReference>
<gene>
    <name evidence="2" type="ORF">A2678_02270</name>
</gene>
<evidence type="ECO:0000259" key="1">
    <source>
        <dbReference type="SMART" id="SM01321"/>
    </source>
</evidence>
<dbReference type="SUPFAM" id="SSF143422">
    <property type="entry name" value="Transposase IS200-like"/>
    <property type="match status" value="1"/>
</dbReference>
<dbReference type="GO" id="GO:0004803">
    <property type="term" value="F:transposase activity"/>
    <property type="evidence" value="ECO:0007669"/>
    <property type="project" value="InterPro"/>
</dbReference>
<evidence type="ECO:0000313" key="2">
    <source>
        <dbReference type="EMBL" id="OGG48670.1"/>
    </source>
</evidence>
<dbReference type="Gene3D" id="3.30.70.1290">
    <property type="entry name" value="Transposase IS200-like"/>
    <property type="match status" value="1"/>
</dbReference>
<organism evidence="2 3">
    <name type="scientific">Candidatus Kaiserbacteria bacterium RIFCSPHIGHO2_01_FULL_53_31</name>
    <dbReference type="NCBI Taxonomy" id="1798481"/>
    <lineage>
        <taxon>Bacteria</taxon>
        <taxon>Candidatus Kaiseribacteriota</taxon>
    </lineage>
</organism>
<dbReference type="PANTHER" id="PTHR34322">
    <property type="entry name" value="TRANSPOSASE, Y1_TNP DOMAIN-CONTAINING"/>
    <property type="match status" value="1"/>
</dbReference>
<dbReference type="PANTHER" id="PTHR34322:SF2">
    <property type="entry name" value="TRANSPOSASE IS200-LIKE DOMAIN-CONTAINING PROTEIN"/>
    <property type="match status" value="1"/>
</dbReference>
<comment type="caution">
    <text evidence="2">The sequence shown here is derived from an EMBL/GenBank/DDBJ whole genome shotgun (WGS) entry which is preliminary data.</text>
</comment>
<feature type="domain" description="Transposase IS200-like" evidence="1">
    <location>
        <begin position="1"/>
        <end position="139"/>
    </location>
</feature>
<dbReference type="GO" id="GO:0003677">
    <property type="term" value="F:DNA binding"/>
    <property type="evidence" value="ECO:0007669"/>
    <property type="project" value="InterPro"/>
</dbReference>
<name>A0A1F6CI68_9BACT</name>
<accession>A0A1F6CI68</accession>
<reference evidence="2 3" key="1">
    <citation type="journal article" date="2016" name="Nat. Commun.">
        <title>Thousands of microbial genomes shed light on interconnected biogeochemical processes in an aquifer system.</title>
        <authorList>
            <person name="Anantharaman K."/>
            <person name="Brown C.T."/>
            <person name="Hug L.A."/>
            <person name="Sharon I."/>
            <person name="Castelle C.J."/>
            <person name="Probst A.J."/>
            <person name="Thomas B.C."/>
            <person name="Singh A."/>
            <person name="Wilkins M.J."/>
            <person name="Karaoz U."/>
            <person name="Brodie E.L."/>
            <person name="Williams K.H."/>
            <person name="Hubbard S.S."/>
            <person name="Banfield J.F."/>
        </authorList>
    </citation>
    <scope>NUCLEOTIDE SEQUENCE [LARGE SCALE GENOMIC DNA]</scope>
</reference>
<proteinExistence type="predicted"/>
<evidence type="ECO:0000313" key="3">
    <source>
        <dbReference type="Proteomes" id="UP000178815"/>
    </source>
</evidence>
<dbReference type="SMART" id="SM01321">
    <property type="entry name" value="Y1_Tnp"/>
    <property type="match status" value="1"/>
</dbReference>
<protein>
    <recommendedName>
        <fullName evidence="1">Transposase IS200-like domain-containing protein</fullName>
    </recommendedName>
</protein>